<dbReference type="EC" id="2.4.2.-" evidence="1"/>
<organism evidence="1 2">
    <name type="scientific">Streptomyces rimosus subsp. rimosus</name>
    <dbReference type="NCBI Taxonomy" id="132474"/>
    <lineage>
        <taxon>Bacteria</taxon>
        <taxon>Bacillati</taxon>
        <taxon>Actinomycetota</taxon>
        <taxon>Actinomycetes</taxon>
        <taxon>Kitasatosporales</taxon>
        <taxon>Streptomycetaceae</taxon>
        <taxon>Streptomyces</taxon>
    </lineage>
</organism>
<dbReference type="InterPro" id="IPR029062">
    <property type="entry name" value="Class_I_gatase-like"/>
</dbReference>
<dbReference type="Gene3D" id="3.40.50.880">
    <property type="match status" value="1"/>
</dbReference>
<keyword evidence="2" id="KW-1185">Reference proteome</keyword>
<proteinExistence type="predicted"/>
<name>A0ABY3YSV5_STRRM</name>
<keyword evidence="1" id="KW-0808">Transferase</keyword>
<sequence length="74" mass="7845">MEVSCYLHQCLDRLGDGLAVTGRAADGTVEALELPGHRAWFTAVQWQPEDTAASDAGQQGLFGALVEASRGRVS</sequence>
<dbReference type="Proteomes" id="UP000829494">
    <property type="component" value="Chromosome"/>
</dbReference>
<protein>
    <submittedName>
        <fullName evidence="1">Glutamine amidotransferase</fullName>
        <ecNumber evidence="1">2.4.2.-</ecNumber>
    </submittedName>
</protein>
<dbReference type="InterPro" id="IPR011697">
    <property type="entry name" value="Peptidase_C26"/>
</dbReference>
<reference evidence="1 2" key="1">
    <citation type="submission" date="2022-03" db="EMBL/GenBank/DDBJ databases">
        <title>Complete genome of Streptomyces rimosus ssp. rimosus R7 (=ATCC 10970).</title>
        <authorList>
            <person name="Beganovic S."/>
            <person name="Ruckert C."/>
            <person name="Busche T."/>
            <person name="Kalinowski J."/>
            <person name="Wittmann C."/>
        </authorList>
    </citation>
    <scope>NUCLEOTIDE SEQUENCE [LARGE SCALE GENOMIC DNA]</scope>
    <source>
        <strain evidence="1 2">R7</strain>
    </source>
</reference>
<gene>
    <name evidence="1" type="ORF">SRIMR7_01660</name>
</gene>
<dbReference type="GO" id="GO:0016757">
    <property type="term" value="F:glycosyltransferase activity"/>
    <property type="evidence" value="ECO:0007669"/>
    <property type="project" value="UniProtKB-KW"/>
</dbReference>
<dbReference type="SUPFAM" id="SSF52317">
    <property type="entry name" value="Class I glutamine amidotransferase-like"/>
    <property type="match status" value="1"/>
</dbReference>
<evidence type="ECO:0000313" key="2">
    <source>
        <dbReference type="Proteomes" id="UP000829494"/>
    </source>
</evidence>
<dbReference type="EMBL" id="CP094298">
    <property type="protein sequence ID" value="UNZ00842.1"/>
    <property type="molecule type" value="Genomic_DNA"/>
</dbReference>
<evidence type="ECO:0000313" key="1">
    <source>
        <dbReference type="EMBL" id="UNZ00842.1"/>
    </source>
</evidence>
<keyword evidence="1" id="KW-0328">Glycosyltransferase</keyword>
<keyword evidence="1" id="KW-0315">Glutamine amidotransferase</keyword>
<accession>A0ABY3YSV5</accession>
<dbReference type="Pfam" id="PF07722">
    <property type="entry name" value="Peptidase_C26"/>
    <property type="match status" value="1"/>
</dbReference>